<evidence type="ECO:0000313" key="3">
    <source>
        <dbReference type="Proteomes" id="UP000605148"/>
    </source>
</evidence>
<dbReference type="AlphaFoldDB" id="A0A916TMD6"/>
<dbReference type="RefSeq" id="WP_150497261.1">
    <property type="nucleotide sequence ID" value="NZ_BMFA01000009.1"/>
</dbReference>
<dbReference type="GO" id="GO:0016787">
    <property type="term" value="F:hydrolase activity"/>
    <property type="evidence" value="ECO:0007669"/>
    <property type="project" value="UniProtKB-KW"/>
</dbReference>
<dbReference type="OrthoDB" id="9814966at2"/>
<feature type="domain" description="AB hydrolase-1" evidence="1">
    <location>
        <begin position="26"/>
        <end position="272"/>
    </location>
</feature>
<dbReference type="InterPro" id="IPR050228">
    <property type="entry name" value="Carboxylesterase_BioH"/>
</dbReference>
<organism evidence="2 3">
    <name type="scientific">Roseibium aquae</name>
    <dbReference type="NCBI Taxonomy" id="1323746"/>
    <lineage>
        <taxon>Bacteria</taxon>
        <taxon>Pseudomonadati</taxon>
        <taxon>Pseudomonadota</taxon>
        <taxon>Alphaproteobacteria</taxon>
        <taxon>Hyphomicrobiales</taxon>
        <taxon>Stappiaceae</taxon>
        <taxon>Roseibium</taxon>
    </lineage>
</organism>
<dbReference type="SUPFAM" id="SSF53474">
    <property type="entry name" value="alpha/beta-Hydrolases"/>
    <property type="match status" value="1"/>
</dbReference>
<dbReference type="Gene3D" id="3.40.50.1820">
    <property type="entry name" value="alpha/beta hydrolase"/>
    <property type="match status" value="1"/>
</dbReference>
<comment type="caution">
    <text evidence="2">The sequence shown here is derived from an EMBL/GenBank/DDBJ whole genome shotgun (WGS) entry which is preliminary data.</text>
</comment>
<dbReference type="Proteomes" id="UP000605148">
    <property type="component" value="Unassembled WGS sequence"/>
</dbReference>
<protein>
    <submittedName>
        <fullName evidence="2">Alpha/beta hydrolase</fullName>
    </submittedName>
</protein>
<sequence length="296" mass="31540">MTDANTLSRREQTEIDAANASGRQPVLFVHGLWLLAGSWQRWAEMFDAAGYAPIAADWPGDPATPEAARANPEALAGNSIGTILSHLETIVGALDRKPILIGHSMGGLLVQMLAAKVGAPATVAISPAPFRGVLPLPLAALRSGFPVLSNPLNARRAKQLTPAQFRYGFANTLDDAEATRLYAEHHVPAPGRPLFQSGLANVNPWTEARVPRRAENRGPLLIVAAEKDHTVPAAMSRAAYRIQKRNPSTTELVSLPQAGHSLIIDSGWESVARKALDFIAAQTGARGVFPLRAVAS</sequence>
<dbReference type="PANTHER" id="PTHR43194">
    <property type="entry name" value="HYDROLASE ALPHA/BETA FOLD FAMILY"/>
    <property type="match status" value="1"/>
</dbReference>
<dbReference type="InterPro" id="IPR029058">
    <property type="entry name" value="AB_hydrolase_fold"/>
</dbReference>
<reference evidence="2" key="1">
    <citation type="journal article" date="2014" name="Int. J. Syst. Evol. Microbiol.">
        <title>Complete genome sequence of Corynebacterium casei LMG S-19264T (=DSM 44701T), isolated from a smear-ripened cheese.</title>
        <authorList>
            <consortium name="US DOE Joint Genome Institute (JGI-PGF)"/>
            <person name="Walter F."/>
            <person name="Albersmeier A."/>
            <person name="Kalinowski J."/>
            <person name="Ruckert C."/>
        </authorList>
    </citation>
    <scope>NUCLEOTIDE SEQUENCE</scope>
    <source>
        <strain evidence="2">CGMCC 1.12426</strain>
    </source>
</reference>
<name>A0A916TMD6_9HYPH</name>
<accession>A0A916TMD6</accession>
<dbReference type="PANTHER" id="PTHR43194:SF2">
    <property type="entry name" value="PEROXISOMAL MEMBRANE PROTEIN LPX1"/>
    <property type="match status" value="1"/>
</dbReference>
<evidence type="ECO:0000259" key="1">
    <source>
        <dbReference type="Pfam" id="PF12697"/>
    </source>
</evidence>
<dbReference type="EMBL" id="BMFA01000009">
    <property type="protein sequence ID" value="GGB55854.1"/>
    <property type="molecule type" value="Genomic_DNA"/>
</dbReference>
<keyword evidence="3" id="KW-1185">Reference proteome</keyword>
<proteinExistence type="predicted"/>
<dbReference type="Pfam" id="PF12697">
    <property type="entry name" value="Abhydrolase_6"/>
    <property type="match status" value="1"/>
</dbReference>
<reference evidence="2" key="2">
    <citation type="submission" date="2020-09" db="EMBL/GenBank/DDBJ databases">
        <authorList>
            <person name="Sun Q."/>
            <person name="Zhou Y."/>
        </authorList>
    </citation>
    <scope>NUCLEOTIDE SEQUENCE</scope>
    <source>
        <strain evidence="2">CGMCC 1.12426</strain>
    </source>
</reference>
<evidence type="ECO:0000313" key="2">
    <source>
        <dbReference type="EMBL" id="GGB55854.1"/>
    </source>
</evidence>
<dbReference type="InterPro" id="IPR000073">
    <property type="entry name" value="AB_hydrolase_1"/>
</dbReference>
<keyword evidence="2" id="KW-0378">Hydrolase</keyword>
<gene>
    <name evidence="2" type="ORF">GCM10011316_29920</name>
</gene>